<protein>
    <recommendedName>
        <fullName evidence="14">3-isopropylmalate dehydratase large subunit</fullName>
        <ecNumber evidence="14">4.2.1.33</ecNumber>
    </recommendedName>
    <alternativeName>
        <fullName evidence="14">Alpha-IPM isomerase</fullName>
        <shortName evidence="14">IPMI</shortName>
    </alternativeName>
    <alternativeName>
        <fullName evidence="14">Isopropylmalate isomerase</fullName>
    </alternativeName>
</protein>
<dbReference type="PROSITE" id="PS00450">
    <property type="entry name" value="ACONITASE_1"/>
    <property type="match status" value="1"/>
</dbReference>
<comment type="cofactor">
    <cofactor evidence="14">
        <name>[4Fe-4S] cluster</name>
        <dbReference type="ChEBI" id="CHEBI:49883"/>
    </cofactor>
    <text evidence="14">Binds 1 [4Fe-4S] cluster per subunit.</text>
</comment>
<accession>A0A7I7SDD0</accession>
<dbReference type="Gene3D" id="3.30.499.10">
    <property type="entry name" value="Aconitase, domain 3"/>
    <property type="match status" value="2"/>
</dbReference>
<feature type="binding site" evidence="14">
    <location>
        <position position="411"/>
    </location>
    <ligand>
        <name>[4Fe-4S] cluster</name>
        <dbReference type="ChEBI" id="CHEBI:49883"/>
    </ligand>
</feature>
<comment type="function">
    <text evidence="3 14">Catalyzes the isomerization between 2-isopropylmalate and 3-isopropylmalate, via the formation of 2-isopropylmaleate.</text>
</comment>
<keyword evidence="10 14" id="KW-0408">Iron</keyword>
<comment type="catalytic activity">
    <reaction evidence="1">
        <text>(2S,3R)-3-hydroxybutane-1,2,3-tricarboxylate = 2-methyl-cis-aconitate + H2O</text>
        <dbReference type="Rhea" id="RHEA:17941"/>
        <dbReference type="ChEBI" id="CHEBI:15377"/>
        <dbReference type="ChEBI" id="CHEBI:57429"/>
        <dbReference type="ChEBI" id="CHEBI:57872"/>
        <dbReference type="EC" id="4.2.1.99"/>
    </reaction>
</comment>
<evidence type="ECO:0000256" key="10">
    <source>
        <dbReference type="ARBA" id="ARBA00023004"/>
    </source>
</evidence>
<keyword evidence="13 14" id="KW-0100">Branched-chain amino acid biosynthesis</keyword>
<comment type="pathway">
    <text evidence="5">Organic acid metabolism; propanoate degradation.</text>
</comment>
<evidence type="ECO:0000256" key="13">
    <source>
        <dbReference type="ARBA" id="ARBA00023304"/>
    </source>
</evidence>
<evidence type="ECO:0000256" key="6">
    <source>
        <dbReference type="ARBA" id="ARBA00022430"/>
    </source>
</evidence>
<evidence type="ECO:0000256" key="9">
    <source>
        <dbReference type="ARBA" id="ARBA00022723"/>
    </source>
</evidence>
<evidence type="ECO:0000256" key="12">
    <source>
        <dbReference type="ARBA" id="ARBA00023239"/>
    </source>
</evidence>
<dbReference type="InterPro" id="IPR050067">
    <property type="entry name" value="IPM_dehydratase_rel_enz"/>
</dbReference>
<dbReference type="SUPFAM" id="SSF53732">
    <property type="entry name" value="Aconitase iron-sulfur domain"/>
    <property type="match status" value="1"/>
</dbReference>
<dbReference type="InterPro" id="IPR036008">
    <property type="entry name" value="Aconitase_4Fe-4S_dom"/>
</dbReference>
<feature type="binding site" evidence="14">
    <location>
        <position position="414"/>
    </location>
    <ligand>
        <name>[4Fe-4S] cluster</name>
        <dbReference type="ChEBI" id="CHEBI:49883"/>
    </ligand>
</feature>
<dbReference type="PANTHER" id="PTHR43822:SF9">
    <property type="entry name" value="3-ISOPROPYLMALATE DEHYDRATASE"/>
    <property type="match status" value="1"/>
</dbReference>
<evidence type="ECO:0000256" key="4">
    <source>
        <dbReference type="ARBA" id="ARBA00004729"/>
    </source>
</evidence>
<dbReference type="PRINTS" id="PR00415">
    <property type="entry name" value="ACONITASE"/>
</dbReference>
<evidence type="ECO:0000256" key="3">
    <source>
        <dbReference type="ARBA" id="ARBA00002695"/>
    </source>
</evidence>
<dbReference type="InterPro" id="IPR015931">
    <property type="entry name" value="Acnase/IPM_dHydase_lsu_aba_1/3"/>
</dbReference>
<dbReference type="AlphaFoldDB" id="A0A7I7SDD0"/>
<evidence type="ECO:0000256" key="1">
    <source>
        <dbReference type="ARBA" id="ARBA00000118"/>
    </source>
</evidence>
<dbReference type="NCBIfam" id="NF009116">
    <property type="entry name" value="PRK12466.1"/>
    <property type="match status" value="1"/>
</dbReference>
<proteinExistence type="inferred from homology"/>
<dbReference type="Pfam" id="PF00330">
    <property type="entry name" value="Aconitase"/>
    <property type="match status" value="1"/>
</dbReference>
<dbReference type="PANTHER" id="PTHR43822">
    <property type="entry name" value="HOMOACONITASE, MITOCHONDRIAL-RELATED"/>
    <property type="match status" value="1"/>
</dbReference>
<feature type="binding site" evidence="14">
    <location>
        <position position="351"/>
    </location>
    <ligand>
        <name>[4Fe-4S] cluster</name>
        <dbReference type="ChEBI" id="CHEBI:49883"/>
    </ligand>
</feature>
<keyword evidence="8 14" id="KW-0028">Amino-acid biosynthesis</keyword>
<dbReference type="OrthoDB" id="9802769at2"/>
<dbReference type="GO" id="GO:0051539">
    <property type="term" value="F:4 iron, 4 sulfur cluster binding"/>
    <property type="evidence" value="ECO:0007669"/>
    <property type="project" value="UniProtKB-KW"/>
</dbReference>
<comment type="subunit">
    <text evidence="14">Heterodimer of LeuC and LeuD.</text>
</comment>
<dbReference type="NCBIfam" id="TIGR00170">
    <property type="entry name" value="leuC"/>
    <property type="match status" value="1"/>
</dbReference>
<dbReference type="CDD" id="cd01583">
    <property type="entry name" value="IPMI"/>
    <property type="match status" value="1"/>
</dbReference>
<dbReference type="InterPro" id="IPR018136">
    <property type="entry name" value="Aconitase_4Fe-4S_BS"/>
</dbReference>
<comment type="catalytic activity">
    <reaction evidence="2 14">
        <text>(2R,3S)-3-isopropylmalate = (2S)-2-isopropylmalate</text>
        <dbReference type="Rhea" id="RHEA:32287"/>
        <dbReference type="ChEBI" id="CHEBI:1178"/>
        <dbReference type="ChEBI" id="CHEBI:35121"/>
        <dbReference type="EC" id="4.2.1.33"/>
    </reaction>
</comment>
<keyword evidence="16" id="KW-1185">Reference proteome</keyword>
<dbReference type="EC" id="4.2.1.33" evidence="14"/>
<dbReference type="NCBIfam" id="NF004016">
    <property type="entry name" value="PRK05478.1"/>
    <property type="match status" value="1"/>
</dbReference>
<evidence type="ECO:0000256" key="8">
    <source>
        <dbReference type="ARBA" id="ARBA00022605"/>
    </source>
</evidence>
<dbReference type="HAMAP" id="MF_01026">
    <property type="entry name" value="LeuC_type1"/>
    <property type="match status" value="1"/>
</dbReference>
<dbReference type="GO" id="GO:0046872">
    <property type="term" value="F:metal ion binding"/>
    <property type="evidence" value="ECO:0007669"/>
    <property type="project" value="UniProtKB-KW"/>
</dbReference>
<dbReference type="InterPro" id="IPR033941">
    <property type="entry name" value="IPMI_cat"/>
</dbReference>
<comment type="similarity">
    <text evidence="14">Belongs to the aconitase/IPM isomerase family. LeuC type 1 subfamily.</text>
</comment>
<comment type="caution">
    <text evidence="15">The sequence shown here is derived from an EMBL/GenBank/DDBJ whole genome shotgun (WGS) entry which is preliminary data.</text>
</comment>
<dbReference type="Proteomes" id="UP000193577">
    <property type="component" value="Unassembled WGS sequence"/>
</dbReference>
<keyword evidence="9 14" id="KW-0479">Metal-binding</keyword>
<keyword evidence="7 14" id="KW-0004">4Fe-4S</keyword>
<evidence type="ECO:0000256" key="7">
    <source>
        <dbReference type="ARBA" id="ARBA00022485"/>
    </source>
</evidence>
<dbReference type="GO" id="GO:0009098">
    <property type="term" value="P:L-leucine biosynthetic process"/>
    <property type="evidence" value="ECO:0007669"/>
    <property type="project" value="UniProtKB-UniRule"/>
</dbReference>
<comment type="pathway">
    <text evidence="4 14">Amino-acid biosynthesis; L-leucine biosynthesis; L-leucine from 3-methyl-2-oxobutanoate: step 2/4.</text>
</comment>
<dbReference type="EMBL" id="NCXO01000030">
    <property type="protein sequence ID" value="OSC32935.1"/>
    <property type="molecule type" value="Genomic_DNA"/>
</dbReference>
<gene>
    <name evidence="14" type="primary">leuC</name>
    <name evidence="15" type="ORF">B8W67_13320</name>
</gene>
<dbReference type="InterPro" id="IPR004430">
    <property type="entry name" value="3-IsopropMal_deHydase_lsu"/>
</dbReference>
<dbReference type="GO" id="GO:0003861">
    <property type="term" value="F:3-isopropylmalate dehydratase activity"/>
    <property type="evidence" value="ECO:0007669"/>
    <property type="project" value="UniProtKB-UniRule"/>
</dbReference>
<dbReference type="GO" id="GO:0047456">
    <property type="term" value="F:2-methylisocitrate dehydratase activity"/>
    <property type="evidence" value="ECO:0007669"/>
    <property type="project" value="UniProtKB-EC"/>
</dbReference>
<evidence type="ECO:0000256" key="5">
    <source>
        <dbReference type="ARBA" id="ARBA00005026"/>
    </source>
</evidence>
<dbReference type="PROSITE" id="PS01244">
    <property type="entry name" value="ACONITASE_2"/>
    <property type="match status" value="1"/>
</dbReference>
<evidence type="ECO:0000256" key="2">
    <source>
        <dbReference type="ARBA" id="ARBA00000491"/>
    </source>
</evidence>
<dbReference type="RefSeq" id="WP_085304476.1">
    <property type="nucleotide sequence ID" value="NZ_AP022594.1"/>
</dbReference>
<dbReference type="InterPro" id="IPR001030">
    <property type="entry name" value="Acoase/IPM_deHydtase_lsu_aba"/>
</dbReference>
<keyword evidence="11 14" id="KW-0411">Iron-sulfur</keyword>
<dbReference type="FunFam" id="3.30.499.10:FF:000007">
    <property type="entry name" value="3-isopropylmalate dehydratase large subunit"/>
    <property type="match status" value="1"/>
</dbReference>
<reference evidence="15 16" key="1">
    <citation type="submission" date="2017-04" db="EMBL/GenBank/DDBJ databases">
        <title>The new phylogeny of genus Mycobacterium.</title>
        <authorList>
            <person name="Tortoli E."/>
            <person name="Trovato A."/>
            <person name="Cirillo D.M."/>
        </authorList>
    </citation>
    <scope>NUCLEOTIDE SEQUENCE [LARGE SCALE GENOMIC DNA]</scope>
    <source>
        <strain evidence="15 16">KCTC 19819</strain>
    </source>
</reference>
<evidence type="ECO:0000256" key="14">
    <source>
        <dbReference type="HAMAP-Rule" id="MF_01026"/>
    </source>
</evidence>
<sequence>MSQRPRTLAEKVWDQHVVVSGGGTEPDLIYIDLHLVHEVTSPQAFDGLRLAGRPVHRPDLTIATEDHNVPTVDIDKPIADPVSRTQVGTLRRNCAEFGIRLHPMGDIDQGIVHIIGPQLGLTQPGMTVVCGDSHTSTHGAFGALAMGIGTSEVEHVLATQTLSLRPFKTMAVNVDGELPPGVSAKDLILAVIAKIGTGGGQGHVIEYRGSAIESLSMEARMTICNMSIEAGARAGMIAPDATTYEFLRGRPHAPTGQQWDDAVAAWDQLRTDEGATFDTEVFLDAADLSPFVTWGTNPGQGVPLADEVPDPQLLGDEVARRSAEKALEYMDLRPGTPMRDIGVDVVFVGSCTNGRIEDLRVVADVLRDRTVADGVRMLIVPGSMRVRAQAEAEGLGDVFTAAGAQWRQAGCSMCLGMNPDQLATGERCASTSNRNFEGRQGKGGRTHLVSPAVAAATAVRGTLSSPADLT</sequence>
<name>A0A7I7SDD0_9MYCO</name>
<evidence type="ECO:0000313" key="16">
    <source>
        <dbReference type="Proteomes" id="UP000193577"/>
    </source>
</evidence>
<evidence type="ECO:0000313" key="15">
    <source>
        <dbReference type="EMBL" id="OSC32935.1"/>
    </source>
</evidence>
<organism evidence="15 16">
    <name type="scientific">Mycolicibacillus koreensis</name>
    <dbReference type="NCBI Taxonomy" id="1069220"/>
    <lineage>
        <taxon>Bacteria</taxon>
        <taxon>Bacillati</taxon>
        <taxon>Actinomycetota</taxon>
        <taxon>Actinomycetes</taxon>
        <taxon>Mycobacteriales</taxon>
        <taxon>Mycobacteriaceae</taxon>
        <taxon>Mycolicibacillus</taxon>
    </lineage>
</organism>
<evidence type="ECO:0000256" key="11">
    <source>
        <dbReference type="ARBA" id="ARBA00023014"/>
    </source>
</evidence>
<keyword evidence="6 14" id="KW-0432">Leucine biosynthesis</keyword>
<keyword evidence="12 14" id="KW-0456">Lyase</keyword>